<evidence type="ECO:0000313" key="3">
    <source>
        <dbReference type="Proteomes" id="UP000799640"/>
    </source>
</evidence>
<protein>
    <submittedName>
        <fullName evidence="2">Uncharacterized protein</fullName>
    </submittedName>
</protein>
<keyword evidence="3" id="KW-1185">Reference proteome</keyword>
<dbReference type="EMBL" id="ML996698">
    <property type="protein sequence ID" value="KAF2399233.1"/>
    <property type="molecule type" value="Genomic_DNA"/>
</dbReference>
<feature type="transmembrane region" description="Helical" evidence="1">
    <location>
        <begin position="182"/>
        <end position="200"/>
    </location>
</feature>
<evidence type="ECO:0000256" key="1">
    <source>
        <dbReference type="SAM" id="Phobius"/>
    </source>
</evidence>
<gene>
    <name evidence="2" type="ORF">EJ06DRAFT_77674</name>
</gene>
<keyword evidence="1" id="KW-0812">Transmembrane</keyword>
<evidence type="ECO:0000313" key="2">
    <source>
        <dbReference type="EMBL" id="KAF2399233.1"/>
    </source>
</evidence>
<keyword evidence="1" id="KW-0472">Membrane</keyword>
<name>A0A6G1HT47_9PEZI</name>
<reference evidence="2" key="1">
    <citation type="journal article" date="2020" name="Stud. Mycol.">
        <title>101 Dothideomycetes genomes: a test case for predicting lifestyles and emergence of pathogens.</title>
        <authorList>
            <person name="Haridas S."/>
            <person name="Albert R."/>
            <person name="Binder M."/>
            <person name="Bloem J."/>
            <person name="Labutti K."/>
            <person name="Salamov A."/>
            <person name="Andreopoulos B."/>
            <person name="Baker S."/>
            <person name="Barry K."/>
            <person name="Bills G."/>
            <person name="Bluhm B."/>
            <person name="Cannon C."/>
            <person name="Castanera R."/>
            <person name="Culley D."/>
            <person name="Daum C."/>
            <person name="Ezra D."/>
            <person name="Gonzalez J."/>
            <person name="Henrissat B."/>
            <person name="Kuo A."/>
            <person name="Liang C."/>
            <person name="Lipzen A."/>
            <person name="Lutzoni F."/>
            <person name="Magnuson J."/>
            <person name="Mondo S."/>
            <person name="Nolan M."/>
            <person name="Ohm R."/>
            <person name="Pangilinan J."/>
            <person name="Park H.-J."/>
            <person name="Ramirez L."/>
            <person name="Alfaro M."/>
            <person name="Sun H."/>
            <person name="Tritt A."/>
            <person name="Yoshinaga Y."/>
            <person name="Zwiers L.-H."/>
            <person name="Turgeon B."/>
            <person name="Goodwin S."/>
            <person name="Spatafora J."/>
            <person name="Crous P."/>
            <person name="Grigoriev I."/>
        </authorList>
    </citation>
    <scope>NUCLEOTIDE SEQUENCE</scope>
    <source>
        <strain evidence="2">CBS 262.69</strain>
    </source>
</reference>
<keyword evidence="1" id="KW-1133">Transmembrane helix</keyword>
<sequence>MRDKSYSSVRSPFLASVFYFLLGHHRGLPDRDKQRSSLPTCGRVEYKIPNSPASGPLSNVSVSTVRHPVLLTPLCTFIASSHRHIELITGRESGNWLHDALPMRLMHRCPFRQRPHLPFHSERSKRGHEYKSLRLQLLLGKQKDHSGLDPQHRQLCLCRGSCSLSSPYGTVAAWVQQKATRIPLAVCFFLSAALPFFPLLSHSP</sequence>
<dbReference type="Proteomes" id="UP000799640">
    <property type="component" value="Unassembled WGS sequence"/>
</dbReference>
<proteinExistence type="predicted"/>
<accession>A0A6G1HT47</accession>
<dbReference type="AlphaFoldDB" id="A0A6G1HT47"/>
<organism evidence="2 3">
    <name type="scientific">Trichodelitschia bisporula</name>
    <dbReference type="NCBI Taxonomy" id="703511"/>
    <lineage>
        <taxon>Eukaryota</taxon>
        <taxon>Fungi</taxon>
        <taxon>Dikarya</taxon>
        <taxon>Ascomycota</taxon>
        <taxon>Pezizomycotina</taxon>
        <taxon>Dothideomycetes</taxon>
        <taxon>Dothideomycetes incertae sedis</taxon>
        <taxon>Phaeotrichales</taxon>
        <taxon>Phaeotrichaceae</taxon>
        <taxon>Trichodelitschia</taxon>
    </lineage>
</organism>